<dbReference type="InterPro" id="IPR036390">
    <property type="entry name" value="WH_DNA-bd_sf"/>
</dbReference>
<dbReference type="GO" id="GO:0000976">
    <property type="term" value="F:transcription cis-regulatory region binding"/>
    <property type="evidence" value="ECO:0007669"/>
    <property type="project" value="TreeGrafter"/>
</dbReference>
<evidence type="ECO:0000256" key="4">
    <source>
        <dbReference type="ARBA" id="ARBA00023163"/>
    </source>
</evidence>
<dbReference type="Gene3D" id="3.40.190.290">
    <property type="match status" value="1"/>
</dbReference>
<dbReference type="GO" id="GO:0003700">
    <property type="term" value="F:DNA-binding transcription factor activity"/>
    <property type="evidence" value="ECO:0007669"/>
    <property type="project" value="InterPro"/>
</dbReference>
<protein>
    <submittedName>
        <fullName evidence="6">Transcriptional regulator, LysR family</fullName>
    </submittedName>
</protein>
<dbReference type="InterPro" id="IPR005119">
    <property type="entry name" value="LysR_subst-bd"/>
</dbReference>
<dbReference type="Pfam" id="PF03466">
    <property type="entry name" value="LysR_substrate"/>
    <property type="match status" value="1"/>
</dbReference>
<dbReference type="InterPro" id="IPR000847">
    <property type="entry name" value="LysR_HTH_N"/>
</dbReference>
<comment type="caution">
    <text evidence="6">The sequence shown here is derived from an EMBL/GenBank/DDBJ whole genome shotgun (WGS) entry which is preliminary data.</text>
</comment>
<feature type="domain" description="HTH lysR-type" evidence="5">
    <location>
        <begin position="2"/>
        <end position="59"/>
    </location>
</feature>
<dbReference type="Gene3D" id="1.10.10.10">
    <property type="entry name" value="Winged helix-like DNA-binding domain superfamily/Winged helix DNA-binding domain"/>
    <property type="match status" value="1"/>
</dbReference>
<evidence type="ECO:0000313" key="7">
    <source>
        <dbReference type="Proteomes" id="UP000011134"/>
    </source>
</evidence>
<dbReference type="Pfam" id="PF00126">
    <property type="entry name" value="HTH_1"/>
    <property type="match status" value="1"/>
</dbReference>
<dbReference type="AlphaFoldDB" id="L8JE19"/>
<dbReference type="CDD" id="cd05466">
    <property type="entry name" value="PBP2_LTTR_substrate"/>
    <property type="match status" value="1"/>
</dbReference>
<dbReference type="RefSeq" id="WP_007465573.1">
    <property type="nucleotide sequence ID" value="NZ_AMZO01000016.1"/>
</dbReference>
<keyword evidence="4" id="KW-0804">Transcription</keyword>
<dbReference type="Proteomes" id="UP000011134">
    <property type="component" value="Unassembled WGS sequence"/>
</dbReference>
<dbReference type="InterPro" id="IPR036388">
    <property type="entry name" value="WH-like_DNA-bd_sf"/>
</dbReference>
<dbReference type="FunFam" id="1.10.10.10:FF:000001">
    <property type="entry name" value="LysR family transcriptional regulator"/>
    <property type="match status" value="1"/>
</dbReference>
<dbReference type="PANTHER" id="PTHR30126:SF99">
    <property type="entry name" value="TRANSCRIPTIONAL REGULATOR LYSR FAMILY"/>
    <property type="match status" value="1"/>
</dbReference>
<proteinExistence type="inferred from homology"/>
<dbReference type="OrthoDB" id="5289754at2"/>
<evidence type="ECO:0000256" key="3">
    <source>
        <dbReference type="ARBA" id="ARBA00023125"/>
    </source>
</evidence>
<dbReference type="SUPFAM" id="SSF53850">
    <property type="entry name" value="Periplasmic binding protein-like II"/>
    <property type="match status" value="1"/>
</dbReference>
<evidence type="ECO:0000259" key="5">
    <source>
        <dbReference type="PROSITE" id="PS50931"/>
    </source>
</evidence>
<dbReference type="PROSITE" id="PS50931">
    <property type="entry name" value="HTH_LYSR"/>
    <property type="match status" value="1"/>
</dbReference>
<keyword evidence="2" id="KW-0805">Transcription regulation</keyword>
<evidence type="ECO:0000256" key="2">
    <source>
        <dbReference type="ARBA" id="ARBA00023015"/>
    </source>
</evidence>
<evidence type="ECO:0000256" key="1">
    <source>
        <dbReference type="ARBA" id="ARBA00009437"/>
    </source>
</evidence>
<dbReference type="PATRIC" id="fig|1056511.3.peg.2224"/>
<gene>
    <name evidence="6" type="ORF">C942_00735</name>
</gene>
<organism evidence="6 7">
    <name type="scientific">Photobacterium marinum</name>
    <dbReference type="NCBI Taxonomy" id="1056511"/>
    <lineage>
        <taxon>Bacteria</taxon>
        <taxon>Pseudomonadati</taxon>
        <taxon>Pseudomonadota</taxon>
        <taxon>Gammaproteobacteria</taxon>
        <taxon>Vibrionales</taxon>
        <taxon>Vibrionaceae</taxon>
        <taxon>Photobacterium</taxon>
    </lineage>
</organism>
<dbReference type="SUPFAM" id="SSF46785">
    <property type="entry name" value="Winged helix' DNA-binding domain"/>
    <property type="match status" value="1"/>
</dbReference>
<dbReference type="PRINTS" id="PR00039">
    <property type="entry name" value="HTHLYSR"/>
</dbReference>
<keyword evidence="7" id="KW-1185">Reference proteome</keyword>
<evidence type="ECO:0000313" key="6">
    <source>
        <dbReference type="EMBL" id="ELR65652.1"/>
    </source>
</evidence>
<comment type="similarity">
    <text evidence="1">Belongs to the LysR transcriptional regulatory family.</text>
</comment>
<reference evidence="6 7" key="1">
    <citation type="submission" date="2012-12" db="EMBL/GenBank/DDBJ databases">
        <title>Genome Assembly of Photobacterium sp. AK15.</title>
        <authorList>
            <person name="Khatri I."/>
            <person name="Vaidya B."/>
            <person name="Srinivas T.N.R."/>
            <person name="Subramanian S."/>
            <person name="Pinnaka A."/>
        </authorList>
    </citation>
    <scope>NUCLEOTIDE SEQUENCE [LARGE SCALE GENOMIC DNA]</scope>
    <source>
        <strain evidence="6 7">AK15</strain>
    </source>
</reference>
<name>L8JE19_9GAMM</name>
<dbReference type="PANTHER" id="PTHR30126">
    <property type="entry name" value="HTH-TYPE TRANSCRIPTIONAL REGULATOR"/>
    <property type="match status" value="1"/>
</dbReference>
<dbReference type="EMBL" id="AMZO01000016">
    <property type="protein sequence ID" value="ELR65652.1"/>
    <property type="molecule type" value="Genomic_DNA"/>
</dbReference>
<keyword evidence="3" id="KW-0238">DNA-binding</keyword>
<accession>L8JE19</accession>
<sequence length="292" mass="33390">MINTQWLQTFITLVEVGHFTQTAEKLFMTQPGVSQHIKKLEEQAGTPLLQRYGKRFELTQAGETLYHYGCRQQKEESELFHQLQNDDPYSGECRFACSGSLATFLYPHFLDYQKAHPDLTIKLEAAPNKRIIENLKANEIEVGIVTREVESDDIKQILIGQETLCLVAPSSFAKEDVSLERLQQLGFINHPDGEHYLKQMFTANYNEALHNISSVKIAGYINQLNQILLPVSQGLGFTVLPEKTVSSFPHQNKISVVTTTETVSEELYLITKKHRPLPKRYEYFVGLIKKLF</sequence>